<comment type="function">
    <text evidence="2">One of several proteins that assist in the late maturation steps of the functional core of the 30S ribosomal subunit. Associates with free 30S ribosomal subunits (but not with 30S subunits that are part of 70S ribosomes or polysomes). Required for efficient processing of 16S rRNA. May interact with the 5'-terminal helix region of 16S rRNA.</text>
</comment>
<dbReference type="Gene3D" id="3.30.300.20">
    <property type="match status" value="1"/>
</dbReference>
<dbReference type="RefSeq" id="WP_013778340.1">
    <property type="nucleotide sequence ID" value="NC_015519.1"/>
</dbReference>
<comment type="subunit">
    <text evidence="2">Monomer. Binds 30S ribosomal subunits, but not 50S ribosomal subunits or 70S ribosomes.</text>
</comment>
<dbReference type="Proteomes" id="UP000010802">
    <property type="component" value="Chromosome"/>
</dbReference>
<dbReference type="InterPro" id="IPR000238">
    <property type="entry name" value="RbfA"/>
</dbReference>
<dbReference type="InterPro" id="IPR015946">
    <property type="entry name" value="KH_dom-like_a/b"/>
</dbReference>
<dbReference type="AlphaFoldDB" id="F4LU87"/>
<dbReference type="PROSITE" id="PS01319">
    <property type="entry name" value="RBFA"/>
    <property type="match status" value="1"/>
</dbReference>
<dbReference type="PATRIC" id="fig|1209989.3.peg.1548"/>
<dbReference type="GO" id="GO:0043024">
    <property type="term" value="F:ribosomal small subunit binding"/>
    <property type="evidence" value="ECO:0007669"/>
    <property type="project" value="TreeGrafter"/>
</dbReference>
<dbReference type="NCBIfam" id="TIGR00082">
    <property type="entry name" value="rbfA"/>
    <property type="match status" value="1"/>
</dbReference>
<name>F4LU87_TEPAE</name>
<dbReference type="PANTHER" id="PTHR33515">
    <property type="entry name" value="RIBOSOME-BINDING FACTOR A, CHLOROPLASTIC-RELATED"/>
    <property type="match status" value="1"/>
</dbReference>
<keyword evidence="4" id="KW-1185">Reference proteome</keyword>
<dbReference type="OrthoDB" id="307788at2"/>
<dbReference type="EMBL" id="HF563609">
    <property type="protein sequence ID" value="CCP26120.1"/>
    <property type="molecule type" value="Genomic_DNA"/>
</dbReference>
<evidence type="ECO:0000313" key="3">
    <source>
        <dbReference type="EMBL" id="CCP26120.1"/>
    </source>
</evidence>
<dbReference type="GO" id="GO:0005829">
    <property type="term" value="C:cytosol"/>
    <property type="evidence" value="ECO:0007669"/>
    <property type="project" value="TreeGrafter"/>
</dbReference>
<dbReference type="Pfam" id="PF02033">
    <property type="entry name" value="RBFA"/>
    <property type="match status" value="1"/>
</dbReference>
<dbReference type="SUPFAM" id="SSF89919">
    <property type="entry name" value="Ribosome-binding factor A, RbfA"/>
    <property type="match status" value="1"/>
</dbReference>
<keyword evidence="2" id="KW-0963">Cytoplasm</keyword>
<reference evidence="4" key="1">
    <citation type="journal article" date="2013" name="Genome Announc.">
        <title>First genome sequence of a syntrophic acetate-oxidizing bacterium, Tepidanaerobacter acetatoxydans strain Re1.</title>
        <authorList>
            <person name="Manzoor S."/>
            <person name="Bongcam-Rudloff E."/>
            <person name="Schnurer A."/>
            <person name="Muller B."/>
        </authorList>
    </citation>
    <scope>NUCLEOTIDE SEQUENCE [LARGE SCALE GENOMIC DNA]</scope>
    <source>
        <strain evidence="4">Re1</strain>
    </source>
</reference>
<dbReference type="InterPro" id="IPR023799">
    <property type="entry name" value="RbfA_dom_sf"/>
</dbReference>
<dbReference type="HAMAP" id="MF_00003">
    <property type="entry name" value="RbfA"/>
    <property type="match status" value="1"/>
</dbReference>
<dbReference type="InterPro" id="IPR020053">
    <property type="entry name" value="Ribosome-bd_factorA_CS"/>
</dbReference>
<comment type="similarity">
    <text evidence="2">Belongs to the RbfA family.</text>
</comment>
<protein>
    <recommendedName>
        <fullName evidence="2">Ribosome-binding factor A</fullName>
    </recommendedName>
</protein>
<dbReference type="KEGG" id="tae:TepiRe1_1382"/>
<dbReference type="GO" id="GO:0030490">
    <property type="term" value="P:maturation of SSU-rRNA"/>
    <property type="evidence" value="ECO:0007669"/>
    <property type="project" value="UniProtKB-UniRule"/>
</dbReference>
<dbReference type="HOGENOM" id="CLU_089475_5_0_9"/>
<organism evidence="3 4">
    <name type="scientific">Tepidanaerobacter acetatoxydans (strain DSM 21804 / JCM 16047 / Re1)</name>
    <dbReference type="NCBI Taxonomy" id="1209989"/>
    <lineage>
        <taxon>Bacteria</taxon>
        <taxon>Bacillati</taxon>
        <taxon>Bacillota</taxon>
        <taxon>Clostridia</taxon>
        <taxon>Thermosediminibacterales</taxon>
        <taxon>Tepidanaerobacteraceae</taxon>
        <taxon>Tepidanaerobacter</taxon>
    </lineage>
</organism>
<sequence length="123" mass="14414">MDFSRNERIAEEIKKGISEIINSDLKDPRIEGLISVTKVKVTKDLGHATVFISFYGDKTKRDTTFDVIQNAKNFIRHELASKIRIKYMPELSFRIDESIEYGIHINKLLEEIKKQKQEEKEDK</sequence>
<dbReference type="STRING" id="1209989.TepRe1_1271"/>
<keyword evidence="1 2" id="KW-0690">Ribosome biogenesis</keyword>
<comment type="subcellular location">
    <subcellularLocation>
        <location evidence="2">Cytoplasm</location>
    </subcellularLocation>
</comment>
<proteinExistence type="inferred from homology"/>
<evidence type="ECO:0000313" key="4">
    <source>
        <dbReference type="Proteomes" id="UP000010802"/>
    </source>
</evidence>
<dbReference type="PANTHER" id="PTHR33515:SF1">
    <property type="entry name" value="RIBOSOME-BINDING FACTOR A, CHLOROPLASTIC-RELATED"/>
    <property type="match status" value="1"/>
</dbReference>
<gene>
    <name evidence="2 3" type="primary">rbfA</name>
    <name evidence="3" type="ordered locus">TEPIRE1_1382</name>
</gene>
<accession>L0RYQ0</accession>
<dbReference type="eggNOG" id="COG0858">
    <property type="taxonomic scope" value="Bacteria"/>
</dbReference>
<evidence type="ECO:0000256" key="1">
    <source>
        <dbReference type="ARBA" id="ARBA00022517"/>
    </source>
</evidence>
<dbReference type="KEGG" id="tep:TepRe1_1271"/>
<evidence type="ECO:0000256" key="2">
    <source>
        <dbReference type="HAMAP-Rule" id="MF_00003"/>
    </source>
</evidence>
<accession>F4LU87</accession>